<dbReference type="InterPro" id="IPR016032">
    <property type="entry name" value="Sig_transdc_resp-reg_C-effctor"/>
</dbReference>
<dbReference type="InterPro" id="IPR036388">
    <property type="entry name" value="WH-like_DNA-bd_sf"/>
</dbReference>
<accession>A0A0R1GGZ1</accession>
<dbReference type="PATRIC" id="fig|1423726.3.peg.1272"/>
<evidence type="ECO:0000313" key="6">
    <source>
        <dbReference type="Proteomes" id="UP000051461"/>
    </source>
</evidence>
<keyword evidence="6" id="KW-1185">Reference proteome</keyword>
<dbReference type="PRINTS" id="PR00038">
    <property type="entry name" value="HTHLUXR"/>
</dbReference>
<feature type="domain" description="HTH luxR-type" evidence="4">
    <location>
        <begin position="322"/>
        <end position="386"/>
    </location>
</feature>
<keyword evidence="1" id="KW-0805">Transcription regulation</keyword>
<dbReference type="GO" id="GO:0006355">
    <property type="term" value="P:regulation of DNA-templated transcription"/>
    <property type="evidence" value="ECO:0007669"/>
    <property type="project" value="InterPro"/>
</dbReference>
<dbReference type="PROSITE" id="PS50043">
    <property type="entry name" value="HTH_LUXR_2"/>
    <property type="match status" value="1"/>
</dbReference>
<organism evidence="5 6">
    <name type="scientific">Loigolactobacillus bifermentans DSM 20003</name>
    <dbReference type="NCBI Taxonomy" id="1423726"/>
    <lineage>
        <taxon>Bacteria</taxon>
        <taxon>Bacillati</taxon>
        <taxon>Bacillota</taxon>
        <taxon>Bacilli</taxon>
        <taxon>Lactobacillales</taxon>
        <taxon>Lactobacillaceae</taxon>
        <taxon>Loigolactobacillus</taxon>
    </lineage>
</organism>
<protein>
    <recommendedName>
        <fullName evidence="4">HTH luxR-type domain-containing protein</fullName>
    </recommendedName>
</protein>
<evidence type="ECO:0000313" key="5">
    <source>
        <dbReference type="EMBL" id="KRK33301.1"/>
    </source>
</evidence>
<evidence type="ECO:0000259" key="4">
    <source>
        <dbReference type="PROSITE" id="PS50043"/>
    </source>
</evidence>
<dbReference type="Proteomes" id="UP000051461">
    <property type="component" value="Unassembled WGS sequence"/>
</dbReference>
<name>A0A0R1GGZ1_9LACO</name>
<keyword evidence="3" id="KW-0804">Transcription</keyword>
<dbReference type="PANTHER" id="PTHR44688">
    <property type="entry name" value="DNA-BINDING TRANSCRIPTIONAL ACTIVATOR DEVR_DOSR"/>
    <property type="match status" value="1"/>
</dbReference>
<evidence type="ECO:0000256" key="2">
    <source>
        <dbReference type="ARBA" id="ARBA00023125"/>
    </source>
</evidence>
<dbReference type="InterPro" id="IPR000792">
    <property type="entry name" value="Tscrpt_reg_LuxR_C"/>
</dbReference>
<reference evidence="5 6" key="1">
    <citation type="journal article" date="2015" name="Genome Announc.">
        <title>Expanding the biotechnology potential of lactobacilli through comparative genomics of 213 strains and associated genera.</title>
        <authorList>
            <person name="Sun Z."/>
            <person name="Harris H.M."/>
            <person name="McCann A."/>
            <person name="Guo C."/>
            <person name="Argimon S."/>
            <person name="Zhang W."/>
            <person name="Yang X."/>
            <person name="Jeffery I.B."/>
            <person name="Cooney J.C."/>
            <person name="Kagawa T.F."/>
            <person name="Liu W."/>
            <person name="Song Y."/>
            <person name="Salvetti E."/>
            <person name="Wrobel A."/>
            <person name="Rasinkangas P."/>
            <person name="Parkhill J."/>
            <person name="Rea M.C."/>
            <person name="O'Sullivan O."/>
            <person name="Ritari J."/>
            <person name="Douillard F.P."/>
            <person name="Paul Ross R."/>
            <person name="Yang R."/>
            <person name="Briner A.E."/>
            <person name="Felis G.E."/>
            <person name="de Vos W.M."/>
            <person name="Barrangou R."/>
            <person name="Klaenhammer T.R."/>
            <person name="Caufield P.W."/>
            <person name="Cui Y."/>
            <person name="Zhang H."/>
            <person name="O'Toole P.W."/>
        </authorList>
    </citation>
    <scope>NUCLEOTIDE SEQUENCE [LARGE SCALE GENOMIC DNA]</scope>
    <source>
        <strain evidence="5 6">DSM 20003</strain>
    </source>
</reference>
<keyword evidence="2" id="KW-0238">DNA-binding</keyword>
<dbReference type="SMART" id="SM00421">
    <property type="entry name" value="HTH_LUXR"/>
    <property type="match status" value="1"/>
</dbReference>
<evidence type="ECO:0000256" key="1">
    <source>
        <dbReference type="ARBA" id="ARBA00023015"/>
    </source>
</evidence>
<dbReference type="SUPFAM" id="SSF46894">
    <property type="entry name" value="C-terminal effector domain of the bipartite response regulators"/>
    <property type="match status" value="1"/>
</dbReference>
<dbReference type="EMBL" id="AZDA01000117">
    <property type="protein sequence ID" value="KRK33301.1"/>
    <property type="molecule type" value="Genomic_DNA"/>
</dbReference>
<gene>
    <name evidence="5" type="ORF">FC07_GL001225</name>
</gene>
<dbReference type="GO" id="GO:0003677">
    <property type="term" value="F:DNA binding"/>
    <property type="evidence" value="ECO:0007669"/>
    <property type="project" value="UniProtKB-KW"/>
</dbReference>
<dbReference type="Pfam" id="PF00196">
    <property type="entry name" value="GerE"/>
    <property type="match status" value="1"/>
</dbReference>
<proteinExistence type="predicted"/>
<dbReference type="STRING" id="1423726.FC07_GL001225"/>
<evidence type="ECO:0000256" key="3">
    <source>
        <dbReference type="ARBA" id="ARBA00023163"/>
    </source>
</evidence>
<dbReference type="PANTHER" id="PTHR44688:SF16">
    <property type="entry name" value="DNA-BINDING TRANSCRIPTIONAL ACTIVATOR DEVR_DOSR"/>
    <property type="match status" value="1"/>
</dbReference>
<dbReference type="AlphaFoldDB" id="A0A0R1GGZ1"/>
<dbReference type="PROSITE" id="PS00622">
    <property type="entry name" value="HTH_LUXR_1"/>
    <property type="match status" value="1"/>
</dbReference>
<dbReference type="Gene3D" id="1.10.10.10">
    <property type="entry name" value="Winged helix-like DNA-binding domain superfamily/Winged helix DNA-binding domain"/>
    <property type="match status" value="1"/>
</dbReference>
<comment type="caution">
    <text evidence="5">The sequence shown here is derived from an EMBL/GenBank/DDBJ whole genome shotgun (WGS) entry which is preliminary data.</text>
</comment>
<sequence length="386" mass="44852">MVANKRLIVCDTVSAGGNKMKKEDSSQANLFSELSEYQISAREFFSTVLLDYLDKTFGWKKVLISYYDTQGQFLSWTYWRGILGDCDQHPYRQLLPHDVIRQTVFQDAVRDELTYFNTEPRLYQSTKIIPENDYEHSAYVEFIEENFKTHYSVTLAFGINAYIQVVLFKTLDQGDFTEAEMAKIKEVYVYLANSYKNFKKYEQAKIVQNIQNKIIASGEKAYLITDDFMHVMSYNQEAIECLKGILGATIAEQISSTTPCSWLPFLLGSEDEHDIKDGVRTRIIKNYEFKIYSYDQTYSNGIVDRYHWITVAKERKSDTVSTKAADSQLTNTEQKVVRLMCNGLTYKAIAAEMVISYHTVKKHVQNIYSKCGINSRFELYKLYNRE</sequence>
<dbReference type="CDD" id="cd06170">
    <property type="entry name" value="LuxR_C_like"/>
    <property type="match status" value="1"/>
</dbReference>